<dbReference type="PANTHER" id="PTHR41523">
    <property type="entry name" value="TWO-COMPONENT SYSTEM SENSOR PROTEIN"/>
    <property type="match status" value="1"/>
</dbReference>
<evidence type="ECO:0000259" key="8">
    <source>
        <dbReference type="PROSITE" id="PS50109"/>
    </source>
</evidence>
<feature type="domain" description="Histidine kinase" evidence="8">
    <location>
        <begin position="311"/>
        <end position="402"/>
    </location>
</feature>
<dbReference type="RefSeq" id="WP_147157232.1">
    <property type="nucleotide sequence ID" value="NZ_BKAJ01000278.1"/>
</dbReference>
<dbReference type="InterPro" id="IPR005467">
    <property type="entry name" value="His_kinase_dom"/>
</dbReference>
<keyword evidence="6 9" id="KW-0418">Kinase</keyword>
<dbReference type="InterPro" id="IPR011495">
    <property type="entry name" value="Sig_transdc_His_kin_sub2_dim/P"/>
</dbReference>
<reference evidence="9 10" key="1">
    <citation type="submission" date="2019-07" db="EMBL/GenBank/DDBJ databases">
        <title>Whole genome shotgun sequence of Reyranella soli NBRC 108950.</title>
        <authorList>
            <person name="Hosoyama A."/>
            <person name="Uohara A."/>
            <person name="Ohji S."/>
            <person name="Ichikawa N."/>
        </authorList>
    </citation>
    <scope>NUCLEOTIDE SEQUENCE [LARGE SCALE GENOMIC DNA]</scope>
    <source>
        <strain evidence="9 10">NBRC 108950</strain>
    </source>
</reference>
<evidence type="ECO:0000256" key="4">
    <source>
        <dbReference type="ARBA" id="ARBA00022679"/>
    </source>
</evidence>
<dbReference type="SMART" id="SM00387">
    <property type="entry name" value="HATPase_c"/>
    <property type="match status" value="1"/>
</dbReference>
<dbReference type="GO" id="GO:0005524">
    <property type="term" value="F:ATP binding"/>
    <property type="evidence" value="ECO:0007669"/>
    <property type="project" value="UniProtKB-KW"/>
</dbReference>
<evidence type="ECO:0000256" key="6">
    <source>
        <dbReference type="ARBA" id="ARBA00022777"/>
    </source>
</evidence>
<keyword evidence="4" id="KW-0808">Transferase</keyword>
<dbReference type="OrthoDB" id="7979512at2"/>
<sequence length="407" mass="44296">MCPDNEGGAPVVEASPAGDAPDLTLRALHQRIRQQEILAELGVTALQGADFDKLLAETARLTAEALRAEFCKVLEYIPSENRLLVRAGVGWDEGIVGKASIGADLASPAGFALRTGKPVISNHLENEERFRTPEMLAQHGIHRAMNVILQGDGRPFGVLEVDSRSEDEFVEQDLAFLQGAANILGMAIEREHHARNLEAALERHQVLLKEMGHRVKNSLMIVTSMLQLQARDIGDPTLTLHLEEAAQRVSAVARAHDQLFQGANIDRMDLGKYVEGVCKDLDASVAHCIIHTEAQHGMEFSADRAISAALVVNELIANAAKHAYRGKQGGRVQVRIAGVGEDKLSISVRDEGTGVPQGFDLAQPKGLGMRIVTSFVTQLNGTIEIRHHNPGTEFVVILPRESPRKFC</sequence>
<dbReference type="Proteomes" id="UP000321058">
    <property type="component" value="Unassembled WGS sequence"/>
</dbReference>
<dbReference type="InterPro" id="IPR003594">
    <property type="entry name" value="HATPase_dom"/>
</dbReference>
<comment type="catalytic activity">
    <reaction evidence="1">
        <text>ATP + protein L-histidine = ADP + protein N-phospho-L-histidine.</text>
        <dbReference type="EC" id="2.7.13.3"/>
    </reaction>
</comment>
<evidence type="ECO:0000256" key="5">
    <source>
        <dbReference type="ARBA" id="ARBA00022741"/>
    </source>
</evidence>
<dbReference type="EMBL" id="BKAJ01000278">
    <property type="protein sequence ID" value="GEP61962.1"/>
    <property type="molecule type" value="Genomic_DNA"/>
</dbReference>
<dbReference type="PROSITE" id="PS50109">
    <property type="entry name" value="HIS_KIN"/>
    <property type="match status" value="1"/>
</dbReference>
<proteinExistence type="predicted"/>
<evidence type="ECO:0000313" key="9">
    <source>
        <dbReference type="EMBL" id="GEP61962.1"/>
    </source>
</evidence>
<dbReference type="Pfam" id="PF01590">
    <property type="entry name" value="GAF"/>
    <property type="match status" value="1"/>
</dbReference>
<name>A0A512NST0_9HYPH</name>
<comment type="caution">
    <text evidence="9">The sequence shown here is derived from an EMBL/GenBank/DDBJ whole genome shotgun (WGS) entry which is preliminary data.</text>
</comment>
<keyword evidence="3" id="KW-0597">Phosphoprotein</keyword>
<dbReference type="InterPro" id="IPR029016">
    <property type="entry name" value="GAF-like_dom_sf"/>
</dbReference>
<dbReference type="Gene3D" id="3.30.565.10">
    <property type="entry name" value="Histidine kinase-like ATPase, C-terminal domain"/>
    <property type="match status" value="1"/>
</dbReference>
<dbReference type="SMART" id="SM00065">
    <property type="entry name" value="GAF"/>
    <property type="match status" value="1"/>
</dbReference>
<organism evidence="9 10">
    <name type="scientific">Reyranella soli</name>
    <dbReference type="NCBI Taxonomy" id="1230389"/>
    <lineage>
        <taxon>Bacteria</taxon>
        <taxon>Pseudomonadati</taxon>
        <taxon>Pseudomonadota</taxon>
        <taxon>Alphaproteobacteria</taxon>
        <taxon>Hyphomicrobiales</taxon>
        <taxon>Reyranellaceae</taxon>
        <taxon>Reyranella</taxon>
    </lineage>
</organism>
<dbReference type="AlphaFoldDB" id="A0A512NST0"/>
<dbReference type="PANTHER" id="PTHR41523:SF8">
    <property type="entry name" value="ETHYLENE RESPONSE SENSOR PROTEIN"/>
    <property type="match status" value="1"/>
</dbReference>
<protein>
    <recommendedName>
        <fullName evidence="2">histidine kinase</fullName>
        <ecNumber evidence="2">2.7.13.3</ecNumber>
    </recommendedName>
</protein>
<dbReference type="Pfam" id="PF02518">
    <property type="entry name" value="HATPase_c"/>
    <property type="match status" value="1"/>
</dbReference>
<evidence type="ECO:0000256" key="2">
    <source>
        <dbReference type="ARBA" id="ARBA00012438"/>
    </source>
</evidence>
<dbReference type="Gene3D" id="3.30.450.40">
    <property type="match status" value="1"/>
</dbReference>
<evidence type="ECO:0000256" key="3">
    <source>
        <dbReference type="ARBA" id="ARBA00022553"/>
    </source>
</evidence>
<gene>
    <name evidence="9" type="ORF">RSO01_91280</name>
</gene>
<keyword evidence="5" id="KW-0547">Nucleotide-binding</keyword>
<evidence type="ECO:0000256" key="7">
    <source>
        <dbReference type="ARBA" id="ARBA00022840"/>
    </source>
</evidence>
<keyword evidence="10" id="KW-1185">Reference proteome</keyword>
<dbReference type="InterPro" id="IPR003018">
    <property type="entry name" value="GAF"/>
</dbReference>
<evidence type="ECO:0000313" key="10">
    <source>
        <dbReference type="Proteomes" id="UP000321058"/>
    </source>
</evidence>
<dbReference type="EC" id="2.7.13.3" evidence="2"/>
<accession>A0A512NST0</accession>
<dbReference type="InterPro" id="IPR036890">
    <property type="entry name" value="HATPase_C_sf"/>
</dbReference>
<dbReference type="SUPFAM" id="SSF55781">
    <property type="entry name" value="GAF domain-like"/>
    <property type="match status" value="1"/>
</dbReference>
<dbReference type="InterPro" id="IPR004358">
    <property type="entry name" value="Sig_transdc_His_kin-like_C"/>
</dbReference>
<keyword evidence="7" id="KW-0067">ATP-binding</keyword>
<dbReference type="SUPFAM" id="SSF55874">
    <property type="entry name" value="ATPase domain of HSP90 chaperone/DNA topoisomerase II/histidine kinase"/>
    <property type="match status" value="1"/>
</dbReference>
<evidence type="ECO:0000256" key="1">
    <source>
        <dbReference type="ARBA" id="ARBA00000085"/>
    </source>
</evidence>
<dbReference type="PRINTS" id="PR00344">
    <property type="entry name" value="BCTRLSENSOR"/>
</dbReference>
<dbReference type="GO" id="GO:0004673">
    <property type="term" value="F:protein histidine kinase activity"/>
    <property type="evidence" value="ECO:0007669"/>
    <property type="project" value="UniProtKB-EC"/>
</dbReference>
<dbReference type="Pfam" id="PF07568">
    <property type="entry name" value="HisKA_2"/>
    <property type="match status" value="1"/>
</dbReference>